<dbReference type="SUPFAM" id="SSF48264">
    <property type="entry name" value="Cytochrome P450"/>
    <property type="match status" value="1"/>
</dbReference>
<dbReference type="GO" id="GO:0016705">
    <property type="term" value="F:oxidoreductase activity, acting on paired donors, with incorporation or reduction of molecular oxygen"/>
    <property type="evidence" value="ECO:0007669"/>
    <property type="project" value="InterPro"/>
</dbReference>
<organism evidence="8 9">
    <name type="scientific">Aspergillus ellipticus CBS 707.79</name>
    <dbReference type="NCBI Taxonomy" id="1448320"/>
    <lineage>
        <taxon>Eukaryota</taxon>
        <taxon>Fungi</taxon>
        <taxon>Dikarya</taxon>
        <taxon>Ascomycota</taxon>
        <taxon>Pezizomycotina</taxon>
        <taxon>Eurotiomycetes</taxon>
        <taxon>Eurotiomycetidae</taxon>
        <taxon>Eurotiales</taxon>
        <taxon>Aspergillaceae</taxon>
        <taxon>Aspergillus</taxon>
        <taxon>Aspergillus subgen. Circumdati</taxon>
    </lineage>
</organism>
<evidence type="ECO:0000313" key="9">
    <source>
        <dbReference type="Proteomes" id="UP000247810"/>
    </source>
</evidence>
<evidence type="ECO:0000256" key="1">
    <source>
        <dbReference type="ARBA" id="ARBA00010617"/>
    </source>
</evidence>
<keyword evidence="3 7" id="KW-0479">Metal-binding</keyword>
<dbReference type="GO" id="GO:0005506">
    <property type="term" value="F:iron ion binding"/>
    <property type="evidence" value="ECO:0007669"/>
    <property type="project" value="InterPro"/>
</dbReference>
<keyword evidence="5 7" id="KW-0408">Iron</keyword>
<dbReference type="GO" id="GO:0020037">
    <property type="term" value="F:heme binding"/>
    <property type="evidence" value="ECO:0007669"/>
    <property type="project" value="InterPro"/>
</dbReference>
<dbReference type="EMBL" id="KZ826097">
    <property type="protein sequence ID" value="PYH88403.1"/>
    <property type="molecule type" value="Genomic_DNA"/>
</dbReference>
<evidence type="ECO:0000256" key="7">
    <source>
        <dbReference type="PIRSR" id="PIRSR602401-1"/>
    </source>
</evidence>
<dbReference type="GO" id="GO:0004497">
    <property type="term" value="F:monooxygenase activity"/>
    <property type="evidence" value="ECO:0007669"/>
    <property type="project" value="UniProtKB-KW"/>
</dbReference>
<protein>
    <submittedName>
        <fullName evidence="8">Cytochrome P450</fullName>
    </submittedName>
</protein>
<dbReference type="PANTHER" id="PTHR24291">
    <property type="entry name" value="CYTOCHROME P450 FAMILY 4"/>
    <property type="match status" value="1"/>
</dbReference>
<evidence type="ECO:0000256" key="6">
    <source>
        <dbReference type="ARBA" id="ARBA00023033"/>
    </source>
</evidence>
<dbReference type="STRING" id="1448320.A0A319DBI7"/>
<dbReference type="PANTHER" id="PTHR24291:SF50">
    <property type="entry name" value="BIFUNCTIONAL ALBAFLAVENONE MONOOXYGENASE_TERPENE SYNTHASE"/>
    <property type="match status" value="1"/>
</dbReference>
<keyword evidence="2 7" id="KW-0349">Heme</keyword>
<feature type="binding site" description="axial binding residue" evidence="7">
    <location>
        <position position="486"/>
    </location>
    <ligand>
        <name>heme</name>
        <dbReference type="ChEBI" id="CHEBI:30413"/>
    </ligand>
    <ligandPart>
        <name>Fe</name>
        <dbReference type="ChEBI" id="CHEBI:18248"/>
    </ligandPart>
</feature>
<dbReference type="CDD" id="cd11051">
    <property type="entry name" value="CYP59-like"/>
    <property type="match status" value="1"/>
</dbReference>
<comment type="cofactor">
    <cofactor evidence="7">
        <name>heme</name>
        <dbReference type="ChEBI" id="CHEBI:30413"/>
    </cofactor>
</comment>
<dbReference type="PRINTS" id="PR00385">
    <property type="entry name" value="P450"/>
</dbReference>
<dbReference type="Pfam" id="PF00067">
    <property type="entry name" value="p450"/>
    <property type="match status" value="1"/>
</dbReference>
<keyword evidence="9" id="KW-1185">Reference proteome</keyword>
<evidence type="ECO:0000256" key="3">
    <source>
        <dbReference type="ARBA" id="ARBA00022723"/>
    </source>
</evidence>
<reference evidence="8 9" key="1">
    <citation type="submission" date="2018-02" db="EMBL/GenBank/DDBJ databases">
        <title>The genomes of Aspergillus section Nigri reveals drivers in fungal speciation.</title>
        <authorList>
            <consortium name="DOE Joint Genome Institute"/>
            <person name="Vesth T.C."/>
            <person name="Nybo J."/>
            <person name="Theobald S."/>
            <person name="Brandl J."/>
            <person name="Frisvad J.C."/>
            <person name="Nielsen K.F."/>
            <person name="Lyhne E.K."/>
            <person name="Kogle M.E."/>
            <person name="Kuo A."/>
            <person name="Riley R."/>
            <person name="Clum A."/>
            <person name="Nolan M."/>
            <person name="Lipzen A."/>
            <person name="Salamov A."/>
            <person name="Henrissat B."/>
            <person name="Wiebenga A."/>
            <person name="De vries R.P."/>
            <person name="Grigoriev I.V."/>
            <person name="Mortensen U.H."/>
            <person name="Andersen M.R."/>
            <person name="Baker S.E."/>
        </authorList>
    </citation>
    <scope>NUCLEOTIDE SEQUENCE [LARGE SCALE GENOMIC DNA]</scope>
    <source>
        <strain evidence="8 9">CBS 707.79</strain>
    </source>
</reference>
<dbReference type="AlphaFoldDB" id="A0A319DBI7"/>
<keyword evidence="4" id="KW-0560">Oxidoreductase</keyword>
<evidence type="ECO:0000256" key="2">
    <source>
        <dbReference type="ARBA" id="ARBA00022617"/>
    </source>
</evidence>
<evidence type="ECO:0000313" key="8">
    <source>
        <dbReference type="EMBL" id="PYH88403.1"/>
    </source>
</evidence>
<gene>
    <name evidence="8" type="ORF">BO71DRAFT_488786</name>
</gene>
<dbReference type="InterPro" id="IPR036396">
    <property type="entry name" value="Cyt_P450_sf"/>
</dbReference>
<dbReference type="InterPro" id="IPR001128">
    <property type="entry name" value="Cyt_P450"/>
</dbReference>
<dbReference type="InterPro" id="IPR050196">
    <property type="entry name" value="Cytochrome_P450_Monoox"/>
</dbReference>
<comment type="similarity">
    <text evidence="1">Belongs to the cytochrome P450 family.</text>
</comment>
<dbReference type="VEuPathDB" id="FungiDB:BO71DRAFT_488786"/>
<proteinExistence type="inferred from homology"/>
<sequence>MAVISSIVELPAVIGVQQIKDAWIPLLVAAVVVGLTVLLNQRFKIRGLPGPPHHLLLGSIPAITDVANHAPKDLHPQAQMTMLQRLHKLGDLFCVDTWPLMDQVYLVANPYMAHQVSQEKPFPKHPMITRFMEPFTGLNSVLLANGAQWKELRSLFSPGFSNAHLMTMVPVMVDKTEIFCDILAQHAKKDVAVPIEPLAAKLTIDIIGIVVLGVDFNSQTGEDELVNAFRKLLDLIPDGQSFELNPLRSYRRKYYASVMDNYIRRVLRARSANGANNKFKTLMDIAIGRYEDLVKNDPKGSLFSCGFEQLAVDNLKTFVFAGHDTSSTTISYVYHLLSRHPKALANVLAEHDEILGKDLGKVPDMIRENPAIINKLAYTTAVIREALRLFPASGSLRMAPENTTFHPTSSPPVTVPKSSLIWVGIHTIHHDATFFPCPDEFHPERFLNASVATLPDGRTEAVPAGWNGHVPPQDAYRPFEKGPRQCIGSEMAMIEIRVVLAMTMRLFTFDTAFDNWRKMHPEENVSRFTHAFGDEAYQVFSSTAKPKSGMPMRVGVRG</sequence>
<evidence type="ECO:0000256" key="5">
    <source>
        <dbReference type="ARBA" id="ARBA00023004"/>
    </source>
</evidence>
<name>A0A319DBI7_9EURO</name>
<dbReference type="InterPro" id="IPR002401">
    <property type="entry name" value="Cyt_P450_E_grp-I"/>
</dbReference>
<keyword evidence="6" id="KW-0503">Monooxygenase</keyword>
<dbReference type="PRINTS" id="PR00463">
    <property type="entry name" value="EP450I"/>
</dbReference>
<dbReference type="OrthoDB" id="10029320at2759"/>
<dbReference type="Proteomes" id="UP000247810">
    <property type="component" value="Unassembled WGS sequence"/>
</dbReference>
<accession>A0A319DBI7</accession>
<dbReference type="Gene3D" id="1.10.630.10">
    <property type="entry name" value="Cytochrome P450"/>
    <property type="match status" value="1"/>
</dbReference>
<evidence type="ECO:0000256" key="4">
    <source>
        <dbReference type="ARBA" id="ARBA00023002"/>
    </source>
</evidence>